<evidence type="ECO:0000256" key="19">
    <source>
        <dbReference type="ARBA" id="ARBA00044919"/>
    </source>
</evidence>
<comment type="catalytic activity">
    <reaction evidence="12">
        <text>L-lysyl-L-alpha-amino acid(out) = L-lysyl-L-alpha-amino acid(in)</text>
        <dbReference type="Rhea" id="RHEA:79387"/>
        <dbReference type="ChEBI" id="CHEBI:229965"/>
    </reaction>
</comment>
<sequence>MEERHRTLALTSAILFSFYYVYDVPAAMSKYLLGGQACRLALLYSAYALPNLVAPLVFGWTGAVRRPDTAIILCALVFIGQVVFTTGVATDSFAIMLAGRVIFGIGGESFTVLQNRLISRNFQGKELAFAMAFYINVARTGTITNFLVTPLLARISGSIAACCVGVFVSGMGLSLSIYSHQQIKNARIKPIEKRHKNEDNGYKDILKECKLELIIDCEYDNKNDVINTASLNSNTINNSLISQQPFVDSKITNETIRDNTPETNIDNTLFYNPPLKGPKAYHPAFIVLAITAFFLSAVWASFYNVAPLLLQARYSIGVVKSGRVMAILEGISIIASLLVSVFADLYGGKLIFIFIGGLLLIFSHIIILIRIGSHLLPICLLGLAGPLAACYWPCIPYLVSDETIGTGFAIISCVLNSAFLLAPIGVGALVRLDPTYTLVEFGMVIGSIMALGFIILLCYFNSFFLIGLNRKHYAINK</sequence>
<evidence type="ECO:0000256" key="22">
    <source>
        <dbReference type="ARBA" id="ARBA00045018"/>
    </source>
</evidence>
<comment type="catalytic activity">
    <reaction evidence="13">
        <text>L-alpha-aminoacyl-L-lysine(out) = L-alpha-aminoacyl-L-lysine(in)</text>
        <dbReference type="Rhea" id="RHEA:79383"/>
        <dbReference type="ChEBI" id="CHEBI:229966"/>
    </reaction>
</comment>
<keyword evidence="5 25" id="KW-1133">Transmembrane helix</keyword>
<evidence type="ECO:0000256" key="4">
    <source>
        <dbReference type="ARBA" id="ARBA00022692"/>
    </source>
</evidence>
<evidence type="ECO:0000256" key="10">
    <source>
        <dbReference type="ARBA" id="ARBA00044881"/>
    </source>
</evidence>
<dbReference type="EMBL" id="SBIQ01000031">
    <property type="protein sequence ID" value="KAF7684067.1"/>
    <property type="molecule type" value="Genomic_DNA"/>
</dbReference>
<comment type="catalytic activity">
    <reaction evidence="11">
        <text>L-alpha-aminoacyl-L-histidine(out) = L-alpha-aminoacyl-L-histidine(in)</text>
        <dbReference type="Rhea" id="RHEA:79375"/>
        <dbReference type="ChEBI" id="CHEBI:229967"/>
    </reaction>
</comment>
<keyword evidence="27" id="KW-1185">Reference proteome</keyword>
<comment type="catalytic activity">
    <reaction evidence="15">
        <text>L-arginyl-L-alpha-amino acid(out) = L-arginyl-L-alpha-amino acid(in)</text>
        <dbReference type="Rhea" id="RHEA:79371"/>
        <dbReference type="ChEBI" id="CHEBI:84315"/>
    </reaction>
</comment>
<feature type="transmembrane region" description="Helical" evidence="25">
    <location>
        <begin position="70"/>
        <end position="89"/>
    </location>
</feature>
<evidence type="ECO:0000256" key="18">
    <source>
        <dbReference type="ARBA" id="ARBA00044912"/>
    </source>
</evidence>
<evidence type="ECO:0000256" key="1">
    <source>
        <dbReference type="ARBA" id="ARBA00004155"/>
    </source>
</evidence>
<evidence type="ECO:0000256" key="16">
    <source>
        <dbReference type="ARBA" id="ARBA00044900"/>
    </source>
</evidence>
<dbReference type="PANTHER" id="PTHR23512:SF3">
    <property type="entry name" value="MAJOR FACILITATOR SUPERFAMILY DOMAIN-CONTAINING PROTEIN 1"/>
    <property type="match status" value="1"/>
</dbReference>
<comment type="catalytic activity">
    <reaction evidence="14">
        <text>L-aspartyl-L-lysine(out) = L-aspartyl-L-lysine(in)</text>
        <dbReference type="Rhea" id="RHEA:79411"/>
        <dbReference type="ChEBI" id="CHEBI:229953"/>
    </reaction>
</comment>
<feature type="transmembrane region" description="Helical" evidence="25">
    <location>
        <begin position="407"/>
        <end position="429"/>
    </location>
</feature>
<evidence type="ECO:0000256" key="13">
    <source>
        <dbReference type="ARBA" id="ARBA00044893"/>
    </source>
</evidence>
<comment type="catalytic activity">
    <reaction evidence="10">
        <text>L-alpha-aminoacyl-L-arginine(out) = L-alpha-aminoacyl-L-arginine(in)</text>
        <dbReference type="Rhea" id="RHEA:79367"/>
        <dbReference type="ChEBI" id="CHEBI:229968"/>
    </reaction>
</comment>
<comment type="catalytic activity">
    <reaction evidence="18">
        <text>L-histidyl-L-alpha-amino acid(out) = L-histidyl-L-alpha-amino acid(in)</text>
        <dbReference type="Rhea" id="RHEA:79379"/>
        <dbReference type="ChEBI" id="CHEBI:229964"/>
    </reaction>
</comment>
<keyword evidence="6 25" id="KW-0472">Membrane</keyword>
<comment type="subunit">
    <text evidence="24">Homodimer. Interacts with lysosomal protein GLMP (via lumenal domain); the interaction starts while both proteins are still in the endoplasmic reticulum and is required for stabilization of MFSD1 in lysosomes but has no direct effect on its targeting to lysosomes or transporter activity.</text>
</comment>
<gene>
    <name evidence="26" type="primary">MFSD1</name>
    <name evidence="26" type="ORF">TCON_0746</name>
</gene>
<dbReference type="Proteomes" id="UP001516464">
    <property type="component" value="Unassembled WGS sequence"/>
</dbReference>
<dbReference type="InterPro" id="IPR036259">
    <property type="entry name" value="MFS_trans_sf"/>
</dbReference>
<dbReference type="InterPro" id="IPR052187">
    <property type="entry name" value="MFSD1"/>
</dbReference>
<reference evidence="26 27" key="1">
    <citation type="submission" date="2019-01" db="EMBL/GenBank/DDBJ databases">
        <title>Genomes sequencing and comparative genomics of infectious freshwater microsporidia, Cucumispora dikerogammari and Thelohania contejeani.</title>
        <authorList>
            <person name="Cormier A."/>
            <person name="Giraud I."/>
            <person name="Wattier R."/>
            <person name="Teixeira M."/>
            <person name="Grandjean F."/>
            <person name="Rigaud T."/>
            <person name="Cordaux R."/>
        </authorList>
    </citation>
    <scope>NUCLEOTIDE SEQUENCE [LARGE SCALE GENOMIC DNA]</scope>
    <source>
        <strain evidence="26">T1</strain>
        <tissue evidence="26">Spores</tissue>
    </source>
</reference>
<accession>A0ABQ7I0U3</accession>
<comment type="catalytic activity">
    <reaction evidence="16">
        <text>L-lysyl-L-lysine(out) = L-lysyl-L-lysine(in)</text>
        <dbReference type="Rhea" id="RHEA:79403"/>
        <dbReference type="ChEBI" id="CHEBI:229956"/>
    </reaction>
</comment>
<feature type="transmembrane region" description="Helical" evidence="25">
    <location>
        <begin position="7"/>
        <end position="22"/>
    </location>
</feature>
<comment type="catalytic activity">
    <reaction evidence="8">
        <text>L-lysyl-L-alanine(out) = L-lysyl-L-alanine(in)</text>
        <dbReference type="Rhea" id="RHEA:79399"/>
        <dbReference type="ChEBI" id="CHEBI:229954"/>
    </reaction>
</comment>
<feature type="transmembrane region" description="Helical" evidence="25">
    <location>
        <begin position="350"/>
        <end position="369"/>
    </location>
</feature>
<evidence type="ECO:0000313" key="27">
    <source>
        <dbReference type="Proteomes" id="UP001516464"/>
    </source>
</evidence>
<evidence type="ECO:0000256" key="6">
    <source>
        <dbReference type="ARBA" id="ARBA00023136"/>
    </source>
</evidence>
<dbReference type="InterPro" id="IPR011701">
    <property type="entry name" value="MFS"/>
</dbReference>
<evidence type="ECO:0000313" key="26">
    <source>
        <dbReference type="EMBL" id="KAF7684067.1"/>
    </source>
</evidence>
<dbReference type="Pfam" id="PF07690">
    <property type="entry name" value="MFS_1"/>
    <property type="match status" value="1"/>
</dbReference>
<comment type="catalytic activity">
    <reaction evidence="17">
        <text>L-arginyl-glycine(out) = L-arginyl-glycine(in)</text>
        <dbReference type="Rhea" id="RHEA:79391"/>
        <dbReference type="ChEBI" id="CHEBI:229955"/>
    </reaction>
</comment>
<feature type="transmembrane region" description="Helical" evidence="25">
    <location>
        <begin position="155"/>
        <end position="178"/>
    </location>
</feature>
<name>A0ABQ7I0U3_9MICR</name>
<evidence type="ECO:0000256" key="24">
    <source>
        <dbReference type="ARBA" id="ARBA00046376"/>
    </source>
</evidence>
<evidence type="ECO:0000256" key="14">
    <source>
        <dbReference type="ARBA" id="ARBA00044898"/>
    </source>
</evidence>
<feature type="transmembrane region" description="Helical" evidence="25">
    <location>
        <begin position="441"/>
        <end position="468"/>
    </location>
</feature>
<evidence type="ECO:0000256" key="20">
    <source>
        <dbReference type="ARBA" id="ARBA00044924"/>
    </source>
</evidence>
<evidence type="ECO:0000256" key="23">
    <source>
        <dbReference type="ARBA" id="ARBA00045709"/>
    </source>
</evidence>
<evidence type="ECO:0000256" key="5">
    <source>
        <dbReference type="ARBA" id="ARBA00022989"/>
    </source>
</evidence>
<protein>
    <recommendedName>
        <fullName evidence="21">Lysosomal dipeptide transporter MFSD1</fullName>
    </recommendedName>
    <alternativeName>
        <fullName evidence="22">Major facilitator superfamily domain-containing protein 1</fullName>
    </alternativeName>
</protein>
<evidence type="ECO:0000256" key="15">
    <source>
        <dbReference type="ARBA" id="ARBA00044899"/>
    </source>
</evidence>
<evidence type="ECO:0000256" key="7">
    <source>
        <dbReference type="ARBA" id="ARBA00023228"/>
    </source>
</evidence>
<comment type="caution">
    <text evidence="26">The sequence shown here is derived from an EMBL/GenBank/DDBJ whole genome shotgun (WGS) entry which is preliminary data.</text>
</comment>
<proteinExistence type="inferred from homology"/>
<evidence type="ECO:0000256" key="11">
    <source>
        <dbReference type="ARBA" id="ARBA00044884"/>
    </source>
</evidence>
<dbReference type="Gene3D" id="1.20.1250.20">
    <property type="entry name" value="MFS general substrate transporter like domains"/>
    <property type="match status" value="2"/>
</dbReference>
<feature type="transmembrane region" description="Helical" evidence="25">
    <location>
        <begin position="323"/>
        <end position="343"/>
    </location>
</feature>
<evidence type="ECO:0000256" key="12">
    <source>
        <dbReference type="ARBA" id="ARBA00044891"/>
    </source>
</evidence>
<evidence type="ECO:0000256" key="2">
    <source>
        <dbReference type="ARBA" id="ARBA00008335"/>
    </source>
</evidence>
<evidence type="ECO:0000256" key="9">
    <source>
        <dbReference type="ARBA" id="ARBA00044878"/>
    </source>
</evidence>
<feature type="transmembrane region" description="Helical" evidence="25">
    <location>
        <begin position="42"/>
        <end position="63"/>
    </location>
</feature>
<dbReference type="SUPFAM" id="SSF103473">
    <property type="entry name" value="MFS general substrate transporter"/>
    <property type="match status" value="1"/>
</dbReference>
<comment type="catalytic activity">
    <reaction evidence="9">
        <text>L-histidyl-glycine(out) = L-histidyl-glycine(in)</text>
        <dbReference type="Rhea" id="RHEA:79395"/>
        <dbReference type="ChEBI" id="CHEBI:229957"/>
    </reaction>
</comment>
<comment type="subcellular location">
    <subcellularLocation>
        <location evidence="1">Lysosome membrane</location>
        <topology evidence="1">Multi-pass membrane protein</topology>
    </subcellularLocation>
</comment>
<evidence type="ECO:0000256" key="8">
    <source>
        <dbReference type="ARBA" id="ARBA00044876"/>
    </source>
</evidence>
<feature type="transmembrane region" description="Helical" evidence="25">
    <location>
        <begin position="375"/>
        <end position="395"/>
    </location>
</feature>
<evidence type="ECO:0000256" key="21">
    <source>
        <dbReference type="ARBA" id="ARBA00044985"/>
    </source>
</evidence>
<evidence type="ECO:0000256" key="17">
    <source>
        <dbReference type="ARBA" id="ARBA00044903"/>
    </source>
</evidence>
<comment type="catalytic activity">
    <reaction evidence="19">
        <text>L-alanyl-L-lysine(out) = L-alanyl-L-lysine(in)</text>
        <dbReference type="Rhea" id="RHEA:79415"/>
        <dbReference type="ChEBI" id="CHEBI:192470"/>
    </reaction>
</comment>
<organism evidence="26 27">
    <name type="scientific">Astathelohania contejeani</name>
    <dbReference type="NCBI Taxonomy" id="164912"/>
    <lineage>
        <taxon>Eukaryota</taxon>
        <taxon>Fungi</taxon>
        <taxon>Fungi incertae sedis</taxon>
        <taxon>Microsporidia</taxon>
        <taxon>Astathelohaniidae</taxon>
        <taxon>Astathelohania</taxon>
    </lineage>
</organism>
<keyword evidence="7" id="KW-0458">Lysosome</keyword>
<dbReference type="PANTHER" id="PTHR23512">
    <property type="entry name" value="MAJOR FACILITATOR SUPERFAMILY DOMAIN-CONTAINING PROTEIN 1"/>
    <property type="match status" value="1"/>
</dbReference>
<comment type="function">
    <text evidence="23">Lysosomal dipeptide uniporter that selectively exports lysine, arginine or histidine-containing dipeptides with a net positive charge from the lysosome lumen into the cytosol. Could play a role in a specific type of protein O-glycosylation indirectly regulating macrophages migration and tissue invasion. Also essential for liver homeostasis.</text>
</comment>
<keyword evidence="4 25" id="KW-0812">Transmembrane</keyword>
<comment type="similarity">
    <text evidence="2">Belongs to the major facilitator superfamily.</text>
</comment>
<keyword evidence="3" id="KW-0813">Transport</keyword>
<feature type="transmembrane region" description="Helical" evidence="25">
    <location>
        <begin position="284"/>
        <end position="303"/>
    </location>
</feature>
<comment type="catalytic activity">
    <reaction evidence="20">
        <text>L-lysyl-glycine(out) = L-lysyl-glycine(in)</text>
        <dbReference type="Rhea" id="RHEA:79407"/>
        <dbReference type="ChEBI" id="CHEBI:191202"/>
    </reaction>
</comment>
<evidence type="ECO:0000256" key="3">
    <source>
        <dbReference type="ARBA" id="ARBA00022448"/>
    </source>
</evidence>
<evidence type="ECO:0000256" key="25">
    <source>
        <dbReference type="SAM" id="Phobius"/>
    </source>
</evidence>